<accession>A0A4Y2ISS8</accession>
<gene>
    <name evidence="1" type="ORF">AVEN_140559_1</name>
</gene>
<proteinExistence type="predicted"/>
<dbReference type="AlphaFoldDB" id="A0A4Y2ISS8"/>
<protein>
    <submittedName>
        <fullName evidence="1">Uncharacterized protein</fullName>
    </submittedName>
</protein>
<dbReference type="Proteomes" id="UP000499080">
    <property type="component" value="Unassembled WGS sequence"/>
</dbReference>
<evidence type="ECO:0000313" key="1">
    <source>
        <dbReference type="EMBL" id="GBM80634.1"/>
    </source>
</evidence>
<dbReference type="EMBL" id="BGPR01002896">
    <property type="protein sequence ID" value="GBM80634.1"/>
    <property type="molecule type" value="Genomic_DNA"/>
</dbReference>
<reference evidence="1 2" key="1">
    <citation type="journal article" date="2019" name="Sci. Rep.">
        <title>Orb-weaving spider Araneus ventricosus genome elucidates the spidroin gene catalogue.</title>
        <authorList>
            <person name="Kono N."/>
            <person name="Nakamura H."/>
            <person name="Ohtoshi R."/>
            <person name="Moran D.A.P."/>
            <person name="Shinohara A."/>
            <person name="Yoshida Y."/>
            <person name="Fujiwara M."/>
            <person name="Mori M."/>
            <person name="Tomita M."/>
            <person name="Arakawa K."/>
        </authorList>
    </citation>
    <scope>NUCLEOTIDE SEQUENCE [LARGE SCALE GENOMIC DNA]</scope>
</reference>
<keyword evidence="2" id="KW-1185">Reference proteome</keyword>
<name>A0A4Y2ISS8_ARAVE</name>
<comment type="caution">
    <text evidence="1">The sequence shown here is derived from an EMBL/GenBank/DDBJ whole genome shotgun (WGS) entry which is preliminary data.</text>
</comment>
<sequence>MVNKSIHVTDSNRIRGSGSAVGLGCEFMKITNPTNHYSYQLHKSSLSLHYTSQAIDKISKSPARSFEENKCWLDFPLFKNVTTTIVNEVENGE</sequence>
<evidence type="ECO:0000313" key="2">
    <source>
        <dbReference type="Proteomes" id="UP000499080"/>
    </source>
</evidence>
<organism evidence="1 2">
    <name type="scientific">Araneus ventricosus</name>
    <name type="common">Orbweaver spider</name>
    <name type="synonym">Epeira ventricosa</name>
    <dbReference type="NCBI Taxonomy" id="182803"/>
    <lineage>
        <taxon>Eukaryota</taxon>
        <taxon>Metazoa</taxon>
        <taxon>Ecdysozoa</taxon>
        <taxon>Arthropoda</taxon>
        <taxon>Chelicerata</taxon>
        <taxon>Arachnida</taxon>
        <taxon>Araneae</taxon>
        <taxon>Araneomorphae</taxon>
        <taxon>Entelegynae</taxon>
        <taxon>Araneoidea</taxon>
        <taxon>Araneidae</taxon>
        <taxon>Araneus</taxon>
    </lineage>
</organism>